<comment type="caution">
    <text evidence="2">The sequence shown here is derived from an EMBL/GenBank/DDBJ whole genome shotgun (WGS) entry which is preliminary data.</text>
</comment>
<organism evidence="2 3">
    <name type="scientific">Nonomuraea soli</name>
    <dbReference type="NCBI Taxonomy" id="1032476"/>
    <lineage>
        <taxon>Bacteria</taxon>
        <taxon>Bacillati</taxon>
        <taxon>Actinomycetota</taxon>
        <taxon>Actinomycetes</taxon>
        <taxon>Streptosporangiales</taxon>
        <taxon>Streptosporangiaceae</taxon>
        <taxon>Nonomuraea</taxon>
    </lineage>
</organism>
<keyword evidence="1" id="KW-1133">Transmembrane helix</keyword>
<feature type="transmembrane region" description="Helical" evidence="1">
    <location>
        <begin position="534"/>
        <end position="550"/>
    </location>
</feature>
<feature type="transmembrane region" description="Helical" evidence="1">
    <location>
        <begin position="205"/>
        <end position="223"/>
    </location>
</feature>
<feature type="transmembrane region" description="Helical" evidence="1">
    <location>
        <begin position="95"/>
        <end position="118"/>
    </location>
</feature>
<feature type="transmembrane region" description="Helical" evidence="1">
    <location>
        <begin position="556"/>
        <end position="578"/>
    </location>
</feature>
<keyword evidence="3" id="KW-1185">Reference proteome</keyword>
<dbReference type="Proteomes" id="UP000530928">
    <property type="component" value="Unassembled WGS sequence"/>
</dbReference>
<feature type="transmembrane region" description="Helical" evidence="1">
    <location>
        <begin position="339"/>
        <end position="358"/>
    </location>
</feature>
<proteinExistence type="predicted"/>
<feature type="transmembrane region" description="Helical" evidence="1">
    <location>
        <begin position="370"/>
        <end position="388"/>
    </location>
</feature>
<feature type="transmembrane region" description="Helical" evidence="1">
    <location>
        <begin position="492"/>
        <end position="507"/>
    </location>
</feature>
<feature type="transmembrane region" description="Helical" evidence="1">
    <location>
        <begin position="782"/>
        <end position="799"/>
    </location>
</feature>
<feature type="transmembrane region" description="Helical" evidence="1">
    <location>
        <begin position="229"/>
        <end position="247"/>
    </location>
</feature>
<keyword evidence="1" id="KW-0472">Membrane</keyword>
<dbReference type="InterPro" id="IPR058062">
    <property type="entry name" value="SCO7613_C"/>
</dbReference>
<dbReference type="RefSeq" id="WP_181614043.1">
    <property type="nucleotide sequence ID" value="NZ_BAABAM010000009.1"/>
</dbReference>
<evidence type="ECO:0008006" key="4">
    <source>
        <dbReference type="Google" id="ProtNLM"/>
    </source>
</evidence>
<feature type="transmembrane region" description="Helical" evidence="1">
    <location>
        <begin position="705"/>
        <end position="728"/>
    </location>
</feature>
<feature type="transmembrane region" description="Helical" evidence="1">
    <location>
        <begin position="433"/>
        <end position="452"/>
    </location>
</feature>
<feature type="transmembrane region" description="Helical" evidence="1">
    <location>
        <begin position="316"/>
        <end position="333"/>
    </location>
</feature>
<protein>
    <recommendedName>
        <fullName evidence="4">DUF2157 domain-containing protein</fullName>
    </recommendedName>
</protein>
<feature type="transmembrane region" description="Helical" evidence="1">
    <location>
        <begin position="734"/>
        <end position="751"/>
    </location>
</feature>
<feature type="transmembrane region" description="Helical" evidence="1">
    <location>
        <begin position="804"/>
        <end position="822"/>
    </location>
</feature>
<feature type="transmembrane region" description="Helical" evidence="1">
    <location>
        <begin position="290"/>
        <end position="309"/>
    </location>
</feature>
<feature type="transmembrane region" description="Helical" evidence="1">
    <location>
        <begin position="408"/>
        <end position="426"/>
    </location>
</feature>
<dbReference type="NCBIfam" id="NF047321">
    <property type="entry name" value="SCO7613_CTERM"/>
    <property type="match status" value="1"/>
</dbReference>
<feature type="transmembrane region" description="Helical" evidence="1">
    <location>
        <begin position="259"/>
        <end position="278"/>
    </location>
</feature>
<feature type="transmembrane region" description="Helical" evidence="1">
    <location>
        <begin position="513"/>
        <end position="529"/>
    </location>
</feature>
<feature type="transmembrane region" description="Helical" evidence="1">
    <location>
        <begin position="653"/>
        <end position="673"/>
    </location>
</feature>
<feature type="transmembrane region" description="Helical" evidence="1">
    <location>
        <begin position="758"/>
        <end position="776"/>
    </location>
</feature>
<accession>A0A7W0CQE0</accession>
<keyword evidence="1" id="KW-0812">Transmembrane</keyword>
<gene>
    <name evidence="2" type="ORF">HNR30_006660</name>
</gene>
<evidence type="ECO:0000313" key="2">
    <source>
        <dbReference type="EMBL" id="MBA2895274.1"/>
    </source>
</evidence>
<sequence>MSPVCPDCGAVLPAAAPACPRCALTLTGPVAAELWQVDTELSRLRARQEVLGRRRVELIGLLRQQQPLRMPEPVRTVPPPAPRPEVSRRTAQNTLLILGGLLMAVAAIVFTVVSWGFLGLAGRSAIMAALTAITLAVPLLLLKRGLNATAETIGVLGVALLLLDGYAARRVGLLPGMAGDDYAALLIGLVALAAAGYARVARLKAPLPIAIVLAQIPLPLAAISPSQELLSGAFAVTAAVDVVIWFFAGGRERAWKGAVEIVTAICLGLSWTVAWLGALQSLGSATVADALPYALAYMLLAAVALFAAHATKAGQVAIPLAAAAGVLAMGVLPRTALPGGWQVLPFEVAALAVVLAAIRLRPGLRRAGMISGAVLAGIAVLPLAEPVMKALFVPASHVVTGGWSTVPAARPAVVAFLLLAVASWALTRRRPEAWWGVAGAGLTAGLLAAPAFAPSLPIGLPQGFVLSLVFLVGVPLALAVVCTMLARTRPEFAFAAGVCAVEAVMWAQAREWFTYACLALLLALWAPLYRRTPALVGAALAGGGLAWALVGHAGMLMVESCAAGLAVASLLALLGEYGGSRKTRVSPAQILAGVSALVAVDVVVEAVTSPLQYVIFPWSGWNAAVTTRPLVLGALLLAGAVAVAAMKVRGAPGAWMQAAGVVAGAIVVAAIPVTLALPYWAQLVVLVAGTFAAGAAAMRPGPRPAGAGVVLAAAAIGLGSIAVLTSLAERDATLAVLPLLAVLAAVAAYVGRAKQLSVTLAAGLAAAEVFAVAEAAGLRTASLVGAGVGVVTIAAGFAVRNRAIGYLGTAFLLSASWMRLWADGVDVVEAYTLPFSVVLLGIGWWHAREVSSWRAYGAGLLFTFLPSLLAEPTPIRSLMLGAAALAVVVSGARMRLQAPVVLGSLTLGVVAVRELSPWLAELMVVVPKWIPIAVGGLLLIVVGATYEARKRDVVRLRTAVAGLR</sequence>
<feature type="transmembrane region" description="Helical" evidence="1">
    <location>
        <begin position="926"/>
        <end position="946"/>
    </location>
</feature>
<feature type="transmembrane region" description="Helical" evidence="1">
    <location>
        <begin position="182"/>
        <end position="198"/>
    </location>
</feature>
<reference evidence="2 3" key="1">
    <citation type="submission" date="2020-07" db="EMBL/GenBank/DDBJ databases">
        <title>Genomic Encyclopedia of Type Strains, Phase IV (KMG-IV): sequencing the most valuable type-strain genomes for metagenomic binning, comparative biology and taxonomic classification.</title>
        <authorList>
            <person name="Goeker M."/>
        </authorList>
    </citation>
    <scope>NUCLEOTIDE SEQUENCE [LARGE SCALE GENOMIC DNA]</scope>
    <source>
        <strain evidence="2 3">DSM 45533</strain>
    </source>
</reference>
<feature type="transmembrane region" description="Helical" evidence="1">
    <location>
        <begin position="590"/>
        <end position="615"/>
    </location>
</feature>
<evidence type="ECO:0000256" key="1">
    <source>
        <dbReference type="SAM" id="Phobius"/>
    </source>
</evidence>
<feature type="transmembrane region" description="Helical" evidence="1">
    <location>
        <begin position="853"/>
        <end position="869"/>
    </location>
</feature>
<dbReference type="AlphaFoldDB" id="A0A7W0CQE0"/>
<feature type="transmembrane region" description="Helical" evidence="1">
    <location>
        <begin position="124"/>
        <end position="142"/>
    </location>
</feature>
<dbReference type="EMBL" id="JACDUR010000007">
    <property type="protein sequence ID" value="MBA2895274.1"/>
    <property type="molecule type" value="Genomic_DNA"/>
</dbReference>
<name>A0A7W0CQE0_9ACTN</name>
<feature type="transmembrane region" description="Helical" evidence="1">
    <location>
        <begin position="627"/>
        <end position="646"/>
    </location>
</feature>
<feature type="transmembrane region" description="Helical" evidence="1">
    <location>
        <begin position="679"/>
        <end position="698"/>
    </location>
</feature>
<feature type="transmembrane region" description="Helical" evidence="1">
    <location>
        <begin position="149"/>
        <end position="167"/>
    </location>
</feature>
<feature type="transmembrane region" description="Helical" evidence="1">
    <location>
        <begin position="828"/>
        <end position="846"/>
    </location>
</feature>
<evidence type="ECO:0000313" key="3">
    <source>
        <dbReference type="Proteomes" id="UP000530928"/>
    </source>
</evidence>
<feature type="transmembrane region" description="Helical" evidence="1">
    <location>
        <begin position="464"/>
        <end position="485"/>
    </location>
</feature>